<gene>
    <name evidence="2" type="ORF">KFK09_011903</name>
</gene>
<proteinExistence type="predicted"/>
<evidence type="ECO:0000256" key="1">
    <source>
        <dbReference type="SAM" id="MobiDB-lite"/>
    </source>
</evidence>
<dbReference type="Proteomes" id="UP000829196">
    <property type="component" value="Unassembled WGS sequence"/>
</dbReference>
<dbReference type="EMBL" id="JAGYWB010000009">
    <property type="protein sequence ID" value="KAI0511278.1"/>
    <property type="molecule type" value="Genomic_DNA"/>
</dbReference>
<dbReference type="AlphaFoldDB" id="A0A8T3BJI0"/>
<feature type="region of interest" description="Disordered" evidence="1">
    <location>
        <begin position="1"/>
        <end position="20"/>
    </location>
</feature>
<evidence type="ECO:0000313" key="3">
    <source>
        <dbReference type="Proteomes" id="UP000829196"/>
    </source>
</evidence>
<feature type="compositionally biased region" description="Polar residues" evidence="1">
    <location>
        <begin position="1"/>
        <end position="12"/>
    </location>
</feature>
<sequence>MVDQISHSSDTSPRARIPTDLPVFEIQEEAKNRSGGVGFEIKSERTNGLFLLLQPKRKKKRNFWARRARR</sequence>
<protein>
    <submittedName>
        <fullName evidence="2">Uncharacterized protein</fullName>
    </submittedName>
</protein>
<reference evidence="2" key="1">
    <citation type="journal article" date="2022" name="Front. Genet.">
        <title>Chromosome-Scale Assembly of the Dendrobium nobile Genome Provides Insights Into the Molecular Mechanism of the Biosynthesis of the Medicinal Active Ingredient of Dendrobium.</title>
        <authorList>
            <person name="Xu Q."/>
            <person name="Niu S.-C."/>
            <person name="Li K.-L."/>
            <person name="Zheng P.-J."/>
            <person name="Zhang X.-J."/>
            <person name="Jia Y."/>
            <person name="Liu Y."/>
            <person name="Niu Y.-X."/>
            <person name="Yu L.-H."/>
            <person name="Chen D.-F."/>
            <person name="Zhang G.-Q."/>
        </authorList>
    </citation>
    <scope>NUCLEOTIDE SEQUENCE</scope>
    <source>
        <tissue evidence="2">Leaf</tissue>
    </source>
</reference>
<accession>A0A8T3BJI0</accession>
<organism evidence="2 3">
    <name type="scientific">Dendrobium nobile</name>
    <name type="common">Orchid</name>
    <dbReference type="NCBI Taxonomy" id="94219"/>
    <lineage>
        <taxon>Eukaryota</taxon>
        <taxon>Viridiplantae</taxon>
        <taxon>Streptophyta</taxon>
        <taxon>Embryophyta</taxon>
        <taxon>Tracheophyta</taxon>
        <taxon>Spermatophyta</taxon>
        <taxon>Magnoliopsida</taxon>
        <taxon>Liliopsida</taxon>
        <taxon>Asparagales</taxon>
        <taxon>Orchidaceae</taxon>
        <taxon>Epidendroideae</taxon>
        <taxon>Malaxideae</taxon>
        <taxon>Dendrobiinae</taxon>
        <taxon>Dendrobium</taxon>
    </lineage>
</organism>
<evidence type="ECO:0000313" key="2">
    <source>
        <dbReference type="EMBL" id="KAI0511278.1"/>
    </source>
</evidence>
<keyword evidence="3" id="KW-1185">Reference proteome</keyword>
<name>A0A8T3BJI0_DENNO</name>
<comment type="caution">
    <text evidence="2">The sequence shown here is derived from an EMBL/GenBank/DDBJ whole genome shotgun (WGS) entry which is preliminary data.</text>
</comment>